<dbReference type="RefSeq" id="WP_059469917.1">
    <property type="nucleotide sequence ID" value="NZ_CP013387.1"/>
</dbReference>
<keyword evidence="2" id="KW-0238">DNA-binding</keyword>
<sequence>MFSAALPESRDVRTLIETFRQAALQIGYQYHAIVELSGKSHSASVNVVSLHYPTEWIEHYTRNDYFDIDPVPRAAFRYSTPFSWSDVATSNLCERNLLMEAEDAGLDNGISIPLHQPLGHVLLINLSGTAPTHDAEAKWRNAYLLSMQFHLQFQSMRTSRPIPPSVHLTDREQICLTWVARGKSSWVIANMLDISKYTVDFHIENAMEKLNTRSRTFAAVKATRQGLIFP</sequence>
<organism evidence="5 6">
    <name type="scientific">Burkholderia mayonis</name>
    <dbReference type="NCBI Taxonomy" id="1385591"/>
    <lineage>
        <taxon>Bacteria</taxon>
        <taxon>Pseudomonadati</taxon>
        <taxon>Pseudomonadota</taxon>
        <taxon>Betaproteobacteria</taxon>
        <taxon>Burkholderiales</taxon>
        <taxon>Burkholderiaceae</taxon>
        <taxon>Burkholderia</taxon>
        <taxon>pseudomallei group</taxon>
    </lineage>
</organism>
<evidence type="ECO:0000259" key="4">
    <source>
        <dbReference type="PROSITE" id="PS50043"/>
    </source>
</evidence>
<evidence type="ECO:0000313" key="6">
    <source>
        <dbReference type="Proteomes" id="UP000062519"/>
    </source>
</evidence>
<dbReference type="SMART" id="SM00421">
    <property type="entry name" value="HTH_LUXR"/>
    <property type="match status" value="1"/>
</dbReference>
<dbReference type="Gene3D" id="3.30.450.80">
    <property type="entry name" value="Transcription factor LuxR-like, autoinducer-binding domain"/>
    <property type="match status" value="1"/>
</dbReference>
<proteinExistence type="predicted"/>
<evidence type="ECO:0000256" key="1">
    <source>
        <dbReference type="ARBA" id="ARBA00023015"/>
    </source>
</evidence>
<protein>
    <submittedName>
        <fullName evidence="5">LuxR family transcriptional regulator</fullName>
    </submittedName>
</protein>
<evidence type="ECO:0000313" key="5">
    <source>
        <dbReference type="EMBL" id="AOJ05011.1"/>
    </source>
</evidence>
<accession>A0A1B4FMW4</accession>
<dbReference type="InterPro" id="IPR016032">
    <property type="entry name" value="Sig_transdc_resp-reg_C-effctor"/>
</dbReference>
<dbReference type="CDD" id="cd06170">
    <property type="entry name" value="LuxR_C_like"/>
    <property type="match status" value="1"/>
</dbReference>
<dbReference type="PRINTS" id="PR00038">
    <property type="entry name" value="HTHLUXR"/>
</dbReference>
<keyword evidence="3" id="KW-0804">Transcription</keyword>
<dbReference type="Gene3D" id="1.10.10.10">
    <property type="entry name" value="Winged helix-like DNA-binding domain superfamily/Winged helix DNA-binding domain"/>
    <property type="match status" value="1"/>
</dbReference>
<keyword evidence="6" id="KW-1185">Reference proteome</keyword>
<dbReference type="PANTHER" id="PTHR44688">
    <property type="entry name" value="DNA-BINDING TRANSCRIPTIONAL ACTIVATOR DEVR_DOSR"/>
    <property type="match status" value="1"/>
</dbReference>
<dbReference type="InterPro" id="IPR036388">
    <property type="entry name" value="WH-like_DNA-bd_sf"/>
</dbReference>
<name>A0A1B4FMW4_9BURK</name>
<keyword evidence="1" id="KW-0805">Transcription regulation</keyword>
<dbReference type="Pfam" id="PF03472">
    <property type="entry name" value="Autoind_bind"/>
    <property type="match status" value="1"/>
</dbReference>
<gene>
    <name evidence="5" type="ORF">WS70_25085</name>
</gene>
<dbReference type="GO" id="GO:0006355">
    <property type="term" value="P:regulation of DNA-templated transcription"/>
    <property type="evidence" value="ECO:0007669"/>
    <property type="project" value="InterPro"/>
</dbReference>
<dbReference type="SUPFAM" id="SSF46894">
    <property type="entry name" value="C-terminal effector domain of the bipartite response regulators"/>
    <property type="match status" value="1"/>
</dbReference>
<dbReference type="PROSITE" id="PS50043">
    <property type="entry name" value="HTH_LUXR_2"/>
    <property type="match status" value="1"/>
</dbReference>
<dbReference type="EMBL" id="CP013387">
    <property type="protein sequence ID" value="AOJ05011.1"/>
    <property type="molecule type" value="Genomic_DNA"/>
</dbReference>
<dbReference type="InterPro" id="IPR005143">
    <property type="entry name" value="TF_LuxR_autoind-bd_dom"/>
</dbReference>
<dbReference type="Pfam" id="PF00196">
    <property type="entry name" value="GerE"/>
    <property type="match status" value="1"/>
</dbReference>
<evidence type="ECO:0000256" key="2">
    <source>
        <dbReference type="ARBA" id="ARBA00023125"/>
    </source>
</evidence>
<dbReference type="Proteomes" id="UP000062519">
    <property type="component" value="Chromosome 2"/>
</dbReference>
<dbReference type="AlphaFoldDB" id="A0A1B4FMW4"/>
<dbReference type="InterPro" id="IPR036693">
    <property type="entry name" value="TF_LuxR_autoind-bd_dom_sf"/>
</dbReference>
<reference evidence="5 6" key="1">
    <citation type="submission" date="2015-12" db="EMBL/GenBank/DDBJ databases">
        <title>Diversity of Burkholderia near neighbor genomes.</title>
        <authorList>
            <person name="Sahl J."/>
            <person name="Wagner D."/>
            <person name="Keim P."/>
        </authorList>
    </citation>
    <scope>NUCLEOTIDE SEQUENCE [LARGE SCALE GENOMIC DNA]</scope>
    <source>
        <strain evidence="5 6">BDU6</strain>
    </source>
</reference>
<dbReference type="SUPFAM" id="SSF75516">
    <property type="entry name" value="Pheromone-binding domain of LuxR-like quorum-sensing transcription factors"/>
    <property type="match status" value="1"/>
</dbReference>
<dbReference type="GO" id="GO:0003677">
    <property type="term" value="F:DNA binding"/>
    <property type="evidence" value="ECO:0007669"/>
    <property type="project" value="UniProtKB-KW"/>
</dbReference>
<evidence type="ECO:0000256" key="3">
    <source>
        <dbReference type="ARBA" id="ARBA00023163"/>
    </source>
</evidence>
<dbReference type="InterPro" id="IPR000792">
    <property type="entry name" value="Tscrpt_reg_LuxR_C"/>
</dbReference>
<feature type="domain" description="HTH luxR-type" evidence="4">
    <location>
        <begin position="161"/>
        <end position="226"/>
    </location>
</feature>
<dbReference type="PANTHER" id="PTHR44688:SF16">
    <property type="entry name" value="DNA-BINDING TRANSCRIPTIONAL ACTIVATOR DEVR_DOSR"/>
    <property type="match status" value="1"/>
</dbReference>
<dbReference type="KEGG" id="buu:WS70_25085"/>
<dbReference type="PROSITE" id="PS00622">
    <property type="entry name" value="HTH_LUXR_1"/>
    <property type="match status" value="1"/>
</dbReference>